<feature type="binding site" evidence="5">
    <location>
        <begin position="123"/>
        <end position="125"/>
    </location>
    <ligand>
        <name>FMN</name>
        <dbReference type="ChEBI" id="CHEBI:58210"/>
    </ligand>
</feature>
<evidence type="ECO:0000256" key="4">
    <source>
        <dbReference type="PIRSR" id="PIRSR000138-1"/>
    </source>
</evidence>
<dbReference type="Gene3D" id="3.20.20.70">
    <property type="entry name" value="Aldolase class I"/>
    <property type="match status" value="2"/>
</dbReference>
<feature type="binding site" evidence="5">
    <location>
        <position position="152"/>
    </location>
    <ligand>
        <name>FMN</name>
        <dbReference type="ChEBI" id="CHEBI:58210"/>
    </ligand>
</feature>
<keyword evidence="5" id="KW-0285">Flavoprotein</keyword>
<feature type="binding site" evidence="5">
    <location>
        <position position="270"/>
    </location>
    <ligand>
        <name>FMN</name>
        <dbReference type="ChEBI" id="CHEBI:58210"/>
    </ligand>
</feature>
<comment type="cofactor">
    <cofactor evidence="1">
        <name>FMN</name>
        <dbReference type="ChEBI" id="CHEBI:58210"/>
    </cofactor>
</comment>
<feature type="binding site" evidence="5">
    <location>
        <begin position="329"/>
        <end position="330"/>
    </location>
    <ligand>
        <name>FMN</name>
        <dbReference type="ChEBI" id="CHEBI:58210"/>
    </ligand>
</feature>
<dbReference type="PANTHER" id="PTHR10578">
    <property type="entry name" value="S -2-HYDROXY-ACID OXIDASE-RELATED"/>
    <property type="match status" value="1"/>
</dbReference>
<dbReference type="GO" id="GO:0016491">
    <property type="term" value="F:oxidoreductase activity"/>
    <property type="evidence" value="ECO:0007669"/>
    <property type="project" value="UniProtKB-KW"/>
</dbReference>
<dbReference type="PROSITE" id="PS51349">
    <property type="entry name" value="FMN_HYDROXY_ACID_DH_2"/>
    <property type="match status" value="1"/>
</dbReference>
<reference evidence="7" key="1">
    <citation type="submission" date="2021-03" db="EMBL/GenBank/DDBJ databases">
        <title>Revisited historic fungal species revealed as producer of novel bioactive compounds through whole genome sequencing and comparative genomics.</title>
        <authorList>
            <person name="Vignolle G.A."/>
            <person name="Hochenegger N."/>
            <person name="Mach R.L."/>
            <person name="Mach-Aigner A.R."/>
            <person name="Javad Rahimi M."/>
            <person name="Salim K.A."/>
            <person name="Chan C.M."/>
            <person name="Lim L.B.L."/>
            <person name="Cai F."/>
            <person name="Druzhinina I.S."/>
            <person name="U'Ren J.M."/>
            <person name="Derntl C."/>
        </authorList>
    </citation>
    <scope>NUCLEOTIDE SEQUENCE</scope>
    <source>
        <strain evidence="7">TUCIM 5799</strain>
    </source>
</reference>
<dbReference type="SUPFAM" id="SSF51395">
    <property type="entry name" value="FMN-linked oxidoreductases"/>
    <property type="match status" value="1"/>
</dbReference>
<feature type="active site" description="Proton acceptor" evidence="4">
    <location>
        <position position="272"/>
    </location>
</feature>
<feature type="binding site" evidence="5">
    <location>
        <position position="68"/>
    </location>
    <ligand>
        <name>glyoxylate</name>
        <dbReference type="ChEBI" id="CHEBI:36655"/>
    </ligand>
</feature>
<keyword evidence="8" id="KW-1185">Reference proteome</keyword>
<feature type="binding site" evidence="5">
    <location>
        <position position="212"/>
    </location>
    <ligand>
        <name>glyoxylate</name>
        <dbReference type="ChEBI" id="CHEBI:36655"/>
    </ligand>
</feature>
<evidence type="ECO:0000313" key="7">
    <source>
        <dbReference type="EMBL" id="KAI1879096.1"/>
    </source>
</evidence>
<evidence type="ECO:0000313" key="8">
    <source>
        <dbReference type="Proteomes" id="UP000829685"/>
    </source>
</evidence>
<dbReference type="PANTHER" id="PTHR10578:SF140">
    <property type="entry name" value="FMN HYDROXY ACID DEHYDROGENASE DOMAIN-CONTAINING PROTEIN"/>
    <property type="match status" value="1"/>
</dbReference>
<dbReference type="GO" id="GO:0010181">
    <property type="term" value="F:FMN binding"/>
    <property type="evidence" value="ECO:0007669"/>
    <property type="project" value="InterPro"/>
</dbReference>
<dbReference type="AlphaFoldDB" id="A0A9P9WTK5"/>
<keyword evidence="2" id="KW-0560">Oxidoreductase</keyword>
<dbReference type="EMBL" id="JAFIMR010000005">
    <property type="protein sequence ID" value="KAI1879096.1"/>
    <property type="molecule type" value="Genomic_DNA"/>
</dbReference>
<keyword evidence="5" id="KW-0288">FMN</keyword>
<dbReference type="Pfam" id="PF01070">
    <property type="entry name" value="FMN_dh"/>
    <property type="match status" value="2"/>
</dbReference>
<feature type="binding site" evidence="5">
    <location>
        <position position="175"/>
    </location>
    <ligand>
        <name>FMN</name>
        <dbReference type="ChEBI" id="CHEBI:58210"/>
    </ligand>
</feature>
<accession>A0A9P9WTK5</accession>
<dbReference type="InterPro" id="IPR037396">
    <property type="entry name" value="FMN_HAD"/>
</dbReference>
<evidence type="ECO:0000256" key="5">
    <source>
        <dbReference type="PIRSR" id="PIRSR000138-2"/>
    </source>
</evidence>
<evidence type="ECO:0000256" key="1">
    <source>
        <dbReference type="ARBA" id="ARBA00001917"/>
    </source>
</evidence>
<dbReference type="InterPro" id="IPR000262">
    <property type="entry name" value="FMN-dep_DH"/>
</dbReference>
<evidence type="ECO:0000256" key="3">
    <source>
        <dbReference type="ARBA" id="ARBA00024042"/>
    </source>
</evidence>
<feature type="binding site" evidence="5">
    <location>
        <position position="248"/>
    </location>
    <ligand>
        <name>FMN</name>
        <dbReference type="ChEBI" id="CHEBI:58210"/>
    </ligand>
</feature>
<sequence>MRYSFTIGALVSSVFATRPFLNEPDTGLLDKIGYNFPVGSLPELEDMVGLPDFEWAARNYLPIVNYTYYRNGAAGEWSYRNNLEVYQRYRFKPRMMVDISGIKSTLPTTILGHNFSAPFYISPCAKAAYGHPDAELNLVKGANAGGILYIPSRYSSLKMETIAEAAAPDQTLFAQLKLSNDDVASKKLFTRAEAAGYKAIVWTVDAPGGSSRQRAQRFDVGASDEFTVQTWDKLQQYRNWTSLPIGLKGIQSVADARLAVDHGVPFIILSNHGGRNLDGSPSPLEVALEIHETDPSIFQEIEVLADGGVRYGTDALKLLALGVKAVGIGRPFMFSNVYGQEGVEKVIDIMKTEIAGDAANIGVADLKSINPDYVKWQPNFWYT</sequence>
<evidence type="ECO:0000259" key="6">
    <source>
        <dbReference type="PROSITE" id="PS51349"/>
    </source>
</evidence>
<dbReference type="OrthoDB" id="1925334at2759"/>
<protein>
    <recommendedName>
        <fullName evidence="6">FMN hydroxy acid dehydrogenase domain-containing protein</fullName>
    </recommendedName>
</protein>
<organism evidence="7 8">
    <name type="scientific">Neoarthrinium moseri</name>
    <dbReference type="NCBI Taxonomy" id="1658444"/>
    <lineage>
        <taxon>Eukaryota</taxon>
        <taxon>Fungi</taxon>
        <taxon>Dikarya</taxon>
        <taxon>Ascomycota</taxon>
        <taxon>Pezizomycotina</taxon>
        <taxon>Sordariomycetes</taxon>
        <taxon>Xylariomycetidae</taxon>
        <taxon>Amphisphaeriales</taxon>
        <taxon>Apiosporaceae</taxon>
        <taxon>Neoarthrinium</taxon>
    </lineage>
</organism>
<feature type="domain" description="FMN hydroxy acid dehydrogenase" evidence="6">
    <location>
        <begin position="42"/>
        <end position="379"/>
    </location>
</feature>
<name>A0A9P9WTK5_9PEZI</name>
<dbReference type="InterPro" id="IPR013785">
    <property type="entry name" value="Aldolase_TIM"/>
</dbReference>
<comment type="caution">
    <text evidence="7">The sequence shown here is derived from an EMBL/GenBank/DDBJ whole genome shotgun (WGS) entry which is preliminary data.</text>
</comment>
<comment type="similarity">
    <text evidence="3">Belongs to the FMN-dependent alpha-hydroxy acid dehydrogenase family.</text>
</comment>
<feature type="binding site" evidence="5">
    <location>
        <position position="275"/>
    </location>
    <ligand>
        <name>glyoxylate</name>
        <dbReference type="ChEBI" id="CHEBI:36655"/>
    </ligand>
</feature>
<feature type="binding site" evidence="5">
    <location>
        <position position="203"/>
    </location>
    <ligand>
        <name>FMN</name>
        <dbReference type="ChEBI" id="CHEBI:58210"/>
    </ligand>
</feature>
<feature type="binding site" evidence="5">
    <location>
        <begin position="306"/>
        <end position="310"/>
    </location>
    <ligand>
        <name>FMN</name>
        <dbReference type="ChEBI" id="CHEBI:58210"/>
    </ligand>
</feature>
<gene>
    <name evidence="7" type="ORF">JX265_003273</name>
</gene>
<dbReference type="PIRSF" id="PIRSF000138">
    <property type="entry name" value="Al-hdrx_acd_dh"/>
    <property type="match status" value="1"/>
</dbReference>
<evidence type="ECO:0000256" key="2">
    <source>
        <dbReference type="ARBA" id="ARBA00023002"/>
    </source>
</evidence>
<feature type="binding site" evidence="5">
    <location>
        <position position="272"/>
    </location>
    <ligand>
        <name>glyoxylate</name>
        <dbReference type="ChEBI" id="CHEBI:36655"/>
    </ligand>
</feature>
<proteinExistence type="inferred from homology"/>
<dbReference type="Proteomes" id="UP000829685">
    <property type="component" value="Unassembled WGS sequence"/>
</dbReference>
<dbReference type="InterPro" id="IPR012133">
    <property type="entry name" value="Alpha-hydoxy_acid_DH_FMN"/>
</dbReference>